<dbReference type="EMBL" id="BMMH01000005">
    <property type="protein sequence ID" value="GGL14739.1"/>
    <property type="molecule type" value="Genomic_DNA"/>
</dbReference>
<sequence length="47" mass="5128">MTQFDNDNLPEPAVTTAGESIGAHRSEDAEQNNVEIAVKREDGPAFR</sequence>
<evidence type="ECO:0000313" key="3">
    <source>
        <dbReference type="Proteomes" id="UP000638263"/>
    </source>
</evidence>
<proteinExistence type="predicted"/>
<reference evidence="2" key="1">
    <citation type="journal article" date="2014" name="Int. J. Syst. Evol. Microbiol.">
        <title>Complete genome sequence of Corynebacterium casei LMG S-19264T (=DSM 44701T), isolated from a smear-ripened cheese.</title>
        <authorList>
            <consortium name="US DOE Joint Genome Institute (JGI-PGF)"/>
            <person name="Walter F."/>
            <person name="Albersmeier A."/>
            <person name="Kalinowski J."/>
            <person name="Ruckert C."/>
        </authorList>
    </citation>
    <scope>NUCLEOTIDE SEQUENCE</scope>
    <source>
        <strain evidence="2">CGMCC 4.3508</strain>
    </source>
</reference>
<feature type="compositionally biased region" description="Basic and acidic residues" evidence="1">
    <location>
        <begin position="37"/>
        <end position="47"/>
    </location>
</feature>
<accession>A0A917RN25</accession>
<reference evidence="2" key="2">
    <citation type="submission" date="2020-09" db="EMBL/GenBank/DDBJ databases">
        <authorList>
            <person name="Sun Q."/>
            <person name="Zhou Y."/>
        </authorList>
    </citation>
    <scope>NUCLEOTIDE SEQUENCE</scope>
    <source>
        <strain evidence="2">CGMCC 4.3508</strain>
    </source>
</reference>
<dbReference type="AlphaFoldDB" id="A0A917RN25"/>
<organism evidence="2 3">
    <name type="scientific">Nocardia jinanensis</name>
    <dbReference type="NCBI Taxonomy" id="382504"/>
    <lineage>
        <taxon>Bacteria</taxon>
        <taxon>Bacillati</taxon>
        <taxon>Actinomycetota</taxon>
        <taxon>Actinomycetes</taxon>
        <taxon>Mycobacteriales</taxon>
        <taxon>Nocardiaceae</taxon>
        <taxon>Nocardia</taxon>
    </lineage>
</organism>
<feature type="region of interest" description="Disordered" evidence="1">
    <location>
        <begin position="1"/>
        <end position="47"/>
    </location>
</feature>
<keyword evidence="3" id="KW-1185">Reference proteome</keyword>
<gene>
    <name evidence="2" type="ORF">GCM10011588_31590</name>
</gene>
<dbReference type="RefSeq" id="WP_229718801.1">
    <property type="nucleotide sequence ID" value="NZ_BMMH01000005.1"/>
</dbReference>
<name>A0A917RN25_9NOCA</name>
<evidence type="ECO:0000256" key="1">
    <source>
        <dbReference type="SAM" id="MobiDB-lite"/>
    </source>
</evidence>
<protein>
    <submittedName>
        <fullName evidence="2">Uncharacterized protein</fullName>
    </submittedName>
</protein>
<dbReference type="Proteomes" id="UP000638263">
    <property type="component" value="Unassembled WGS sequence"/>
</dbReference>
<comment type="caution">
    <text evidence="2">The sequence shown here is derived from an EMBL/GenBank/DDBJ whole genome shotgun (WGS) entry which is preliminary data.</text>
</comment>
<evidence type="ECO:0000313" key="2">
    <source>
        <dbReference type="EMBL" id="GGL14739.1"/>
    </source>
</evidence>